<comment type="caution">
    <text evidence="10">The sequence shown here is derived from an EMBL/GenBank/DDBJ whole genome shotgun (WGS) entry which is preliminary data.</text>
</comment>
<comment type="similarity">
    <text evidence="7">Belongs to the carbohydrate kinase PfkB family. LacC subfamily.</text>
</comment>
<accession>A0A3E0WS43</accession>
<organism evidence="10 11">
    <name type="scientific">Virgibacillus dokdonensis</name>
    <dbReference type="NCBI Taxonomy" id="302167"/>
    <lineage>
        <taxon>Bacteria</taxon>
        <taxon>Bacillati</taxon>
        <taxon>Bacillota</taxon>
        <taxon>Bacilli</taxon>
        <taxon>Bacillales</taxon>
        <taxon>Bacillaceae</taxon>
        <taxon>Virgibacillus</taxon>
    </lineage>
</organism>
<sequence length="308" mass="33678">MIYTCTMAPSVDYTTFLASFQTGELNRANAVNYYPGGKGINVSRVLQQFNIPSTALGFVGGFTGEFITQKLQEEGIQTDFIQTNETTRINVKVVAKSATELNGPAPRISEKQQQELLERVQHFKTQDWLILAGSIPSTISTTFLEEMVKTCEQLGVRLAVDTSGQSLQQLMTMTPYFVKPNEHELGELFNTKITTVDEVIYYGKQLVEKGIQHVIVSLGAKGAIYLSHDCIAVADPLQGEVMNTVGAGDSMVAAFIAQMTAEASKVDAFRYAVAAGSATAFSNDLCDRQLVEKLAQDVCVNIYTDKGR</sequence>
<keyword evidence="3 7" id="KW-0547">Nucleotide-binding</keyword>
<protein>
    <recommendedName>
        <fullName evidence="7">Tagatose-6-phosphate kinase</fullName>
        <ecNumber evidence="7">2.7.1.144</ecNumber>
    </recommendedName>
</protein>
<dbReference type="FunFam" id="3.40.1190.20:FF:000001">
    <property type="entry name" value="Phosphofructokinase"/>
    <property type="match status" value="1"/>
</dbReference>
<evidence type="ECO:0000256" key="1">
    <source>
        <dbReference type="ARBA" id="ARBA00005380"/>
    </source>
</evidence>
<dbReference type="NCBIfam" id="TIGR03828">
    <property type="entry name" value="pfkB"/>
    <property type="match status" value="1"/>
</dbReference>
<dbReference type="PANTHER" id="PTHR46566">
    <property type="entry name" value="1-PHOSPHOFRUCTOKINASE-RELATED"/>
    <property type="match status" value="1"/>
</dbReference>
<evidence type="ECO:0000256" key="2">
    <source>
        <dbReference type="ARBA" id="ARBA00022679"/>
    </source>
</evidence>
<gene>
    <name evidence="10" type="ORF">CAI16_07045</name>
</gene>
<keyword evidence="4 8" id="KW-0418">Kinase</keyword>
<dbReference type="Gene3D" id="3.40.1190.20">
    <property type="match status" value="1"/>
</dbReference>
<evidence type="ECO:0000256" key="4">
    <source>
        <dbReference type="ARBA" id="ARBA00022777"/>
    </source>
</evidence>
<evidence type="ECO:0000256" key="5">
    <source>
        <dbReference type="ARBA" id="ARBA00022840"/>
    </source>
</evidence>
<feature type="domain" description="Carbohydrate kinase PfkB" evidence="9">
    <location>
        <begin position="9"/>
        <end position="281"/>
    </location>
</feature>
<dbReference type="NCBIfam" id="TIGR03168">
    <property type="entry name" value="1-PFK"/>
    <property type="match status" value="1"/>
</dbReference>
<name>A0A3E0WS43_9BACI</name>
<keyword evidence="5 7" id="KW-0067">ATP-binding</keyword>
<dbReference type="GO" id="GO:0016052">
    <property type="term" value="P:carbohydrate catabolic process"/>
    <property type="evidence" value="ECO:0007669"/>
    <property type="project" value="UniProtKB-ARBA"/>
</dbReference>
<dbReference type="PROSITE" id="PS00584">
    <property type="entry name" value="PFKB_KINASES_2"/>
    <property type="match status" value="1"/>
</dbReference>
<comment type="pathway">
    <text evidence="7">Carbohydrate metabolism; D-tagatose 6-phosphate degradation; D-glyceraldehyde 3-phosphate and glycerone phosphate from D-tagatose 6-phosphate: step 1/2.</text>
</comment>
<keyword evidence="2 7" id="KW-0808">Transferase</keyword>
<dbReference type="Pfam" id="PF00294">
    <property type="entry name" value="PfkB"/>
    <property type="match status" value="1"/>
</dbReference>
<dbReference type="GO" id="GO:0005988">
    <property type="term" value="P:lactose metabolic process"/>
    <property type="evidence" value="ECO:0007669"/>
    <property type="project" value="UniProtKB-KW"/>
</dbReference>
<comment type="function">
    <text evidence="8">Catalyzes the ATP-dependent phosphorylation of fructose-l-phosphate to fructose-l,6-bisphosphate.</text>
</comment>
<dbReference type="GO" id="GO:0044281">
    <property type="term" value="P:small molecule metabolic process"/>
    <property type="evidence" value="ECO:0007669"/>
    <property type="project" value="UniProtKB-ARBA"/>
</dbReference>
<dbReference type="InterPro" id="IPR029056">
    <property type="entry name" value="Ribokinase-like"/>
</dbReference>
<dbReference type="PANTHER" id="PTHR46566:SF1">
    <property type="entry name" value="1-PHOSPHOFRUCTOKINASE"/>
    <property type="match status" value="1"/>
</dbReference>
<dbReference type="InterPro" id="IPR011611">
    <property type="entry name" value="PfkB_dom"/>
</dbReference>
<dbReference type="EC" id="2.7.1.144" evidence="7"/>
<dbReference type="PIRSF" id="PIRSF000535">
    <property type="entry name" value="1PFK/6PFK/LacC"/>
    <property type="match status" value="1"/>
</dbReference>
<comment type="catalytic activity">
    <reaction evidence="7">
        <text>D-tagatofuranose 6-phosphate + ATP = D-tagatofuranose 1,6-bisphosphate + ADP + H(+)</text>
        <dbReference type="Rhea" id="RHEA:12420"/>
        <dbReference type="ChEBI" id="CHEBI:15378"/>
        <dbReference type="ChEBI" id="CHEBI:30616"/>
        <dbReference type="ChEBI" id="CHEBI:58694"/>
        <dbReference type="ChEBI" id="CHEBI:58695"/>
        <dbReference type="ChEBI" id="CHEBI:456216"/>
        <dbReference type="EC" id="2.7.1.144"/>
    </reaction>
</comment>
<dbReference type="GO" id="GO:0009024">
    <property type="term" value="F:tagatose-6-phosphate kinase activity"/>
    <property type="evidence" value="ECO:0007669"/>
    <property type="project" value="UniProtKB-EC"/>
</dbReference>
<dbReference type="AlphaFoldDB" id="A0A3E0WS43"/>
<dbReference type="RefSeq" id="WP_116277825.1">
    <property type="nucleotide sequence ID" value="NZ_NFZX01000010.1"/>
</dbReference>
<comment type="catalytic activity">
    <reaction evidence="6 8">
        <text>beta-D-fructose 1-phosphate + ATP = beta-D-fructose 1,6-bisphosphate + ADP + H(+)</text>
        <dbReference type="Rhea" id="RHEA:14213"/>
        <dbReference type="ChEBI" id="CHEBI:15378"/>
        <dbReference type="ChEBI" id="CHEBI:30616"/>
        <dbReference type="ChEBI" id="CHEBI:32966"/>
        <dbReference type="ChEBI" id="CHEBI:138881"/>
        <dbReference type="ChEBI" id="CHEBI:456216"/>
        <dbReference type="EC" id="2.7.1.56"/>
    </reaction>
</comment>
<keyword evidence="7" id="KW-0423">Lactose metabolism</keyword>
<dbReference type="GO" id="GO:0005524">
    <property type="term" value="F:ATP binding"/>
    <property type="evidence" value="ECO:0007669"/>
    <property type="project" value="UniProtKB-UniRule"/>
</dbReference>
<reference evidence="10 11" key="1">
    <citation type="submission" date="2017-05" db="EMBL/GenBank/DDBJ databases">
        <title>Virgibacillus sp. AK90 isolated from a saltern of Kakinada, India.</title>
        <authorList>
            <person name="Gupta V."/>
            <person name="Sidhu C."/>
            <person name="Korpole S."/>
            <person name="Pinnaka A.K."/>
        </authorList>
    </citation>
    <scope>NUCLEOTIDE SEQUENCE [LARGE SCALE GENOMIC DNA]</scope>
    <source>
        <strain evidence="10 11">AK90</strain>
    </source>
</reference>
<dbReference type="CDD" id="cd01164">
    <property type="entry name" value="FruK_PfkB_like"/>
    <property type="match status" value="1"/>
</dbReference>
<evidence type="ECO:0000256" key="3">
    <source>
        <dbReference type="ARBA" id="ARBA00022741"/>
    </source>
</evidence>
<dbReference type="Proteomes" id="UP000256488">
    <property type="component" value="Unassembled WGS sequence"/>
</dbReference>
<dbReference type="UniPathway" id="UPA00704">
    <property type="reaction ID" value="UER00715"/>
</dbReference>
<dbReference type="EMBL" id="NFZX01000010">
    <property type="protein sequence ID" value="RFA35804.1"/>
    <property type="molecule type" value="Genomic_DNA"/>
</dbReference>
<evidence type="ECO:0000259" key="9">
    <source>
        <dbReference type="Pfam" id="PF00294"/>
    </source>
</evidence>
<evidence type="ECO:0000256" key="6">
    <source>
        <dbReference type="ARBA" id="ARBA00047745"/>
    </source>
</evidence>
<dbReference type="GO" id="GO:2001059">
    <property type="term" value="P:D-tagatose 6-phosphate catabolic process"/>
    <property type="evidence" value="ECO:0007669"/>
    <property type="project" value="UniProtKB-UniPathway"/>
</dbReference>
<dbReference type="InterPro" id="IPR022463">
    <property type="entry name" value="1-PFruKinase"/>
</dbReference>
<evidence type="ECO:0000256" key="8">
    <source>
        <dbReference type="RuleBase" id="RU369061"/>
    </source>
</evidence>
<evidence type="ECO:0000256" key="7">
    <source>
        <dbReference type="PIRNR" id="PIRNR000535"/>
    </source>
</evidence>
<dbReference type="GO" id="GO:0005829">
    <property type="term" value="C:cytosol"/>
    <property type="evidence" value="ECO:0007669"/>
    <property type="project" value="TreeGrafter"/>
</dbReference>
<dbReference type="SUPFAM" id="SSF53613">
    <property type="entry name" value="Ribokinase-like"/>
    <property type="match status" value="1"/>
</dbReference>
<evidence type="ECO:0000313" key="10">
    <source>
        <dbReference type="EMBL" id="RFA35804.1"/>
    </source>
</evidence>
<evidence type="ECO:0000313" key="11">
    <source>
        <dbReference type="Proteomes" id="UP000256488"/>
    </source>
</evidence>
<dbReference type="GO" id="GO:0008662">
    <property type="term" value="F:1-phosphofructokinase activity"/>
    <property type="evidence" value="ECO:0007669"/>
    <property type="project" value="UniProtKB-UniRule"/>
</dbReference>
<dbReference type="InterPro" id="IPR002173">
    <property type="entry name" value="Carboh/pur_kinase_PfkB_CS"/>
</dbReference>
<proteinExistence type="inferred from homology"/>
<dbReference type="InterPro" id="IPR017583">
    <property type="entry name" value="Tagatose/fructose_Pkinase"/>
</dbReference>
<comment type="similarity">
    <text evidence="1">Belongs to the carbohydrate kinase pfkB family.</text>
</comment>